<evidence type="ECO:0000313" key="2">
    <source>
        <dbReference type="EMBL" id="MDS1272088.1"/>
    </source>
</evidence>
<proteinExistence type="predicted"/>
<evidence type="ECO:0000313" key="3">
    <source>
        <dbReference type="Proteomes" id="UP001250214"/>
    </source>
</evidence>
<comment type="caution">
    <text evidence="2">The sequence shown here is derived from an EMBL/GenBank/DDBJ whole genome shotgun (WGS) entry which is preliminary data.</text>
</comment>
<evidence type="ECO:0000256" key="1">
    <source>
        <dbReference type="SAM" id="MobiDB-lite"/>
    </source>
</evidence>
<dbReference type="InterPro" id="IPR009003">
    <property type="entry name" value="Peptidase_S1_PA"/>
</dbReference>
<reference evidence="3" key="1">
    <citation type="submission" date="2023-07" db="EMBL/GenBank/DDBJ databases">
        <title>Novel species in the genus Lipingzhangella isolated from Sambhar Salt Lake.</title>
        <authorList>
            <person name="Jiya N."/>
            <person name="Kajale S."/>
            <person name="Sharma A."/>
        </authorList>
    </citation>
    <scope>NUCLEOTIDE SEQUENCE [LARGE SCALE GENOMIC DNA]</scope>
    <source>
        <strain evidence="3">LS1_29</strain>
    </source>
</reference>
<sequence length="58" mass="5911">MCGEPGDSGGSWYSGPDHAAQAQGVTSGGIVGCPGDGPMYFQPLTPILDQWNLDLTTG</sequence>
<gene>
    <name evidence="2" type="ORF">RIF23_17500</name>
</gene>
<name>A0ABU2HA00_9ACTN</name>
<dbReference type="InterPro" id="IPR043504">
    <property type="entry name" value="Peptidase_S1_PA_chymotrypsin"/>
</dbReference>
<organism evidence="2 3">
    <name type="scientific">Lipingzhangella rawalii</name>
    <dbReference type="NCBI Taxonomy" id="2055835"/>
    <lineage>
        <taxon>Bacteria</taxon>
        <taxon>Bacillati</taxon>
        <taxon>Actinomycetota</taxon>
        <taxon>Actinomycetes</taxon>
        <taxon>Streptosporangiales</taxon>
        <taxon>Nocardiopsidaceae</taxon>
        <taxon>Lipingzhangella</taxon>
    </lineage>
</organism>
<dbReference type="RefSeq" id="WP_310913633.1">
    <property type="nucleotide sequence ID" value="NZ_JAVLVT010000009.1"/>
</dbReference>
<dbReference type="EMBL" id="JAVLVT010000009">
    <property type="protein sequence ID" value="MDS1272088.1"/>
    <property type="molecule type" value="Genomic_DNA"/>
</dbReference>
<dbReference type="Gene3D" id="2.40.10.10">
    <property type="entry name" value="Trypsin-like serine proteases"/>
    <property type="match status" value="1"/>
</dbReference>
<keyword evidence="3" id="KW-1185">Reference proteome</keyword>
<dbReference type="Proteomes" id="UP001250214">
    <property type="component" value="Unassembled WGS sequence"/>
</dbReference>
<dbReference type="SUPFAM" id="SSF50494">
    <property type="entry name" value="Trypsin-like serine proteases"/>
    <property type="match status" value="1"/>
</dbReference>
<feature type="region of interest" description="Disordered" evidence="1">
    <location>
        <begin position="1"/>
        <end position="23"/>
    </location>
</feature>
<protein>
    <submittedName>
        <fullName evidence="2">Uncharacterized protein</fullName>
    </submittedName>
</protein>
<accession>A0ABU2HA00</accession>